<dbReference type="OrthoDB" id="10021401at2"/>
<organism evidence="4 5">
    <name type="scientific">Methylobacter tundripaludum (strain ATCC BAA-1195 / DSM 17260 / SV96)</name>
    <dbReference type="NCBI Taxonomy" id="697282"/>
    <lineage>
        <taxon>Bacteria</taxon>
        <taxon>Pseudomonadati</taxon>
        <taxon>Pseudomonadota</taxon>
        <taxon>Gammaproteobacteria</taxon>
        <taxon>Methylococcales</taxon>
        <taxon>Methylococcaceae</taxon>
        <taxon>Methylobacter</taxon>
    </lineage>
</organism>
<dbReference type="EMBL" id="JH109153">
    <property type="protein sequence ID" value="EGW21232.1"/>
    <property type="molecule type" value="Genomic_DNA"/>
</dbReference>
<dbReference type="AlphaFoldDB" id="G3IYT1"/>
<sequence length="518" mass="52329">MARLIFVALSGLLFSSSVFADTYPAVVTSTNYTYSGTTFISLSECSAAMSDAYTTRTCFQDTSTTGHISCILKSNGNDCGFTQILAVLQTYSCPYGGTVSGDSCINVEPCTAPNVRNATTGMCGPPPVVCSATEYDNGGVCAPIPDCNASSETGGNFFNKTTKQCEMVSSPTICISDVNKKYCPPIDDCKPASYICSNDLQTVTDANAQRSMEILATKALADAKKTQADQLASAAADAAAVKAGSVDTAKAARDAASAALAAAKASGDQAAIAGAVKAFAKANDDVIDALARASNSAAAKQKATDIGVQIGTEDGAIPASNPGNADAHNRNIDGLLPGLSRAVDDAVSGDGSGTGRGSGVGTSTSSPSNDTSGLATDATAKGIEAHTKGIEANTKGILDKLNAPDSFSSGGNVHGNGKSDGKTAISSVLCNGNCGLSPSCTSGTCSPSERIDRLKGLYSLNVSASGECPPIEMDLSGVGLGSHSVSGHCLLMESVRSSVTVIMTIVMAIGFIFILMSA</sequence>
<dbReference type="Proteomes" id="UP000004664">
    <property type="component" value="Unassembled WGS sequence"/>
</dbReference>
<evidence type="ECO:0000256" key="3">
    <source>
        <dbReference type="SAM" id="SignalP"/>
    </source>
</evidence>
<evidence type="ECO:0000313" key="4">
    <source>
        <dbReference type="EMBL" id="EGW21232.1"/>
    </source>
</evidence>
<gene>
    <name evidence="4" type="ORF">Mettu_4397</name>
</gene>
<dbReference type="STRING" id="697282.Mettu_4397"/>
<keyword evidence="2" id="KW-0812">Transmembrane</keyword>
<name>G3IYT1_METTV</name>
<feature type="chain" id="PRO_5003445635" evidence="3">
    <location>
        <begin position="21"/>
        <end position="518"/>
    </location>
</feature>
<accession>G3IYT1</accession>
<evidence type="ECO:0000256" key="2">
    <source>
        <dbReference type="SAM" id="Phobius"/>
    </source>
</evidence>
<keyword evidence="3" id="KW-0732">Signal</keyword>
<feature type="signal peptide" evidence="3">
    <location>
        <begin position="1"/>
        <end position="20"/>
    </location>
</feature>
<reference evidence="4 5" key="1">
    <citation type="submission" date="2011-06" db="EMBL/GenBank/DDBJ databases">
        <title>Genomic sequence of Methylobacter tundripaludum SV96.</title>
        <authorList>
            <consortium name="US DOE Joint Genome Institute"/>
            <person name="Lucas S."/>
            <person name="Han J."/>
            <person name="Lapidus A."/>
            <person name="Cheng J.-F."/>
            <person name="Goodwin L."/>
            <person name="Pitluck S."/>
            <person name="Held B."/>
            <person name="Detter J.C."/>
            <person name="Han C."/>
            <person name="Tapia R."/>
            <person name="Land M."/>
            <person name="Hauser L."/>
            <person name="Kyrpides N."/>
            <person name="Ivanova N."/>
            <person name="Ovchinnikova G."/>
            <person name="Pagani I."/>
            <person name="Klotz M.G."/>
            <person name="Dispirito A.A."/>
            <person name="Murrell J.C."/>
            <person name="Dunfield P."/>
            <person name="Kalyuzhnaya M.G."/>
            <person name="Svenning M."/>
            <person name="Trotsenko Y.A."/>
            <person name="Stein L.Y."/>
            <person name="Woyke T."/>
        </authorList>
    </citation>
    <scope>NUCLEOTIDE SEQUENCE [LARGE SCALE GENOMIC DNA]</scope>
    <source>
        <strain evidence="5">ATCC BAA-1195 / DSM 17260 / SV96</strain>
    </source>
</reference>
<keyword evidence="5" id="KW-1185">Reference proteome</keyword>
<dbReference type="HOGENOM" id="CLU_525620_0_0_6"/>
<keyword evidence="2" id="KW-0472">Membrane</keyword>
<feature type="compositionally biased region" description="Gly residues" evidence="1">
    <location>
        <begin position="350"/>
        <end position="360"/>
    </location>
</feature>
<evidence type="ECO:0000256" key="1">
    <source>
        <dbReference type="SAM" id="MobiDB-lite"/>
    </source>
</evidence>
<proteinExistence type="predicted"/>
<protein>
    <submittedName>
        <fullName evidence="4">Uncharacterized protein</fullName>
    </submittedName>
</protein>
<evidence type="ECO:0000313" key="5">
    <source>
        <dbReference type="Proteomes" id="UP000004664"/>
    </source>
</evidence>
<keyword evidence="2" id="KW-1133">Transmembrane helix</keyword>
<feature type="transmembrane region" description="Helical" evidence="2">
    <location>
        <begin position="498"/>
        <end position="516"/>
    </location>
</feature>
<dbReference type="RefSeq" id="WP_006893740.1">
    <property type="nucleotide sequence ID" value="NZ_JH109153.1"/>
</dbReference>
<feature type="region of interest" description="Disordered" evidence="1">
    <location>
        <begin position="343"/>
        <end position="375"/>
    </location>
</feature>
<dbReference type="eggNOG" id="ENOG5031Q4Q">
    <property type="taxonomic scope" value="Bacteria"/>
</dbReference>